<sequence>MVHPTTRWAIREPPSNAPLSLSACTWIGTGTWWHIAGCQEFHDFRLDRIVHLQLSDDTFAPHPETLQQYWQKQAARWPTKRP</sequence>
<protein>
    <submittedName>
        <fullName evidence="1">WYL domain-containing protein</fullName>
    </submittedName>
</protein>
<proteinExistence type="predicted"/>
<accession>A0A927BCR5</accession>
<organism evidence="1 2">
    <name type="scientific">Hymenobacter montanus</name>
    <dbReference type="NCBI Taxonomy" id="2771359"/>
    <lineage>
        <taxon>Bacteria</taxon>
        <taxon>Pseudomonadati</taxon>
        <taxon>Bacteroidota</taxon>
        <taxon>Cytophagia</taxon>
        <taxon>Cytophagales</taxon>
        <taxon>Hymenobacteraceae</taxon>
        <taxon>Hymenobacter</taxon>
    </lineage>
</organism>
<gene>
    <name evidence="1" type="ORF">IC235_10870</name>
</gene>
<dbReference type="AlphaFoldDB" id="A0A927BCR5"/>
<name>A0A927BCR5_9BACT</name>
<reference evidence="1" key="1">
    <citation type="submission" date="2020-09" db="EMBL/GenBank/DDBJ databases">
        <authorList>
            <person name="Kim M.K."/>
        </authorList>
    </citation>
    <scope>NUCLEOTIDE SEQUENCE</scope>
    <source>
        <strain evidence="1">BT664</strain>
    </source>
</reference>
<comment type="caution">
    <text evidence="1">The sequence shown here is derived from an EMBL/GenBank/DDBJ whole genome shotgun (WGS) entry which is preliminary data.</text>
</comment>
<dbReference type="Proteomes" id="UP000612233">
    <property type="component" value="Unassembled WGS sequence"/>
</dbReference>
<keyword evidence="2" id="KW-1185">Reference proteome</keyword>
<evidence type="ECO:0000313" key="2">
    <source>
        <dbReference type="Proteomes" id="UP000612233"/>
    </source>
</evidence>
<dbReference type="EMBL" id="JACXAD010000010">
    <property type="protein sequence ID" value="MBD2768395.1"/>
    <property type="molecule type" value="Genomic_DNA"/>
</dbReference>
<evidence type="ECO:0000313" key="1">
    <source>
        <dbReference type="EMBL" id="MBD2768395.1"/>
    </source>
</evidence>
<dbReference type="PROSITE" id="PS51257">
    <property type="entry name" value="PROKAR_LIPOPROTEIN"/>
    <property type="match status" value="1"/>
</dbReference>